<dbReference type="OrthoDB" id="20900at2759"/>
<comment type="similarity">
    <text evidence="2">Belongs to the RIX1/PELP1 family.</text>
</comment>
<dbReference type="GO" id="GO:0005634">
    <property type="term" value="C:nucleus"/>
    <property type="evidence" value="ECO:0000318"/>
    <property type="project" value="GO_Central"/>
</dbReference>
<dbReference type="Proteomes" id="UP000007266">
    <property type="component" value="Linkage group 3"/>
</dbReference>
<dbReference type="EMBL" id="KQ971331">
    <property type="protein sequence ID" value="EFA01004.2"/>
    <property type="molecule type" value="Genomic_DNA"/>
</dbReference>
<keyword evidence="6" id="KW-1185">Reference proteome</keyword>
<evidence type="ECO:0000256" key="3">
    <source>
        <dbReference type="ARBA" id="ARBA00023242"/>
    </source>
</evidence>
<evidence type="ECO:0000256" key="1">
    <source>
        <dbReference type="ARBA" id="ARBA00004123"/>
    </source>
</evidence>
<dbReference type="HOGENOM" id="CLU_429178_0_0_1"/>
<comment type="subcellular location">
    <subcellularLocation>
        <location evidence="1">Nucleus</location>
    </subcellularLocation>
</comment>
<reference evidence="5 6" key="1">
    <citation type="journal article" date="2008" name="Nature">
        <title>The genome of the model beetle and pest Tribolium castaneum.</title>
        <authorList>
            <consortium name="Tribolium Genome Sequencing Consortium"/>
            <person name="Richards S."/>
            <person name="Gibbs R.A."/>
            <person name="Weinstock G.M."/>
            <person name="Brown S.J."/>
            <person name="Denell R."/>
            <person name="Beeman R.W."/>
            <person name="Gibbs R."/>
            <person name="Beeman R.W."/>
            <person name="Brown S.J."/>
            <person name="Bucher G."/>
            <person name="Friedrich M."/>
            <person name="Grimmelikhuijzen C.J."/>
            <person name="Klingler M."/>
            <person name="Lorenzen M."/>
            <person name="Richards S."/>
            <person name="Roth S."/>
            <person name="Schroder R."/>
            <person name="Tautz D."/>
            <person name="Zdobnov E.M."/>
            <person name="Muzny D."/>
            <person name="Gibbs R.A."/>
            <person name="Weinstock G.M."/>
            <person name="Attaway T."/>
            <person name="Bell S."/>
            <person name="Buhay C.J."/>
            <person name="Chandrabose M.N."/>
            <person name="Chavez D."/>
            <person name="Clerk-Blankenburg K.P."/>
            <person name="Cree A."/>
            <person name="Dao M."/>
            <person name="Davis C."/>
            <person name="Chacko J."/>
            <person name="Dinh H."/>
            <person name="Dugan-Rocha S."/>
            <person name="Fowler G."/>
            <person name="Garner T.T."/>
            <person name="Garnes J."/>
            <person name="Gnirke A."/>
            <person name="Hawes A."/>
            <person name="Hernandez J."/>
            <person name="Hines S."/>
            <person name="Holder M."/>
            <person name="Hume J."/>
            <person name="Jhangiani S.N."/>
            <person name="Joshi V."/>
            <person name="Khan Z.M."/>
            <person name="Jackson L."/>
            <person name="Kovar C."/>
            <person name="Kowis A."/>
            <person name="Lee S."/>
            <person name="Lewis L.R."/>
            <person name="Margolis J."/>
            <person name="Morgan M."/>
            <person name="Nazareth L.V."/>
            <person name="Nguyen N."/>
            <person name="Okwuonu G."/>
            <person name="Parker D."/>
            <person name="Richards S."/>
            <person name="Ruiz S.J."/>
            <person name="Santibanez J."/>
            <person name="Savard J."/>
            <person name="Scherer S.E."/>
            <person name="Schneider B."/>
            <person name="Sodergren E."/>
            <person name="Tautz D."/>
            <person name="Vattahil S."/>
            <person name="Villasana D."/>
            <person name="White C.S."/>
            <person name="Wright R."/>
            <person name="Park Y."/>
            <person name="Beeman R.W."/>
            <person name="Lord J."/>
            <person name="Oppert B."/>
            <person name="Lorenzen M."/>
            <person name="Brown S."/>
            <person name="Wang L."/>
            <person name="Savard J."/>
            <person name="Tautz D."/>
            <person name="Richards S."/>
            <person name="Weinstock G."/>
            <person name="Gibbs R.A."/>
            <person name="Liu Y."/>
            <person name="Worley K."/>
            <person name="Weinstock G."/>
            <person name="Elsik C.G."/>
            <person name="Reese J.T."/>
            <person name="Elhaik E."/>
            <person name="Landan G."/>
            <person name="Graur D."/>
            <person name="Arensburger P."/>
            <person name="Atkinson P."/>
            <person name="Beeman R.W."/>
            <person name="Beidler J."/>
            <person name="Brown S.J."/>
            <person name="Demuth J.P."/>
            <person name="Drury D.W."/>
            <person name="Du Y.Z."/>
            <person name="Fujiwara H."/>
            <person name="Lorenzen M."/>
            <person name="Maselli V."/>
            <person name="Osanai M."/>
            <person name="Park Y."/>
            <person name="Robertson H.M."/>
            <person name="Tu Z."/>
            <person name="Wang J.J."/>
            <person name="Wang S."/>
            <person name="Richards S."/>
            <person name="Song H."/>
            <person name="Zhang L."/>
            <person name="Sodergren E."/>
            <person name="Werner D."/>
            <person name="Stanke M."/>
            <person name="Morgenstern B."/>
            <person name="Solovyev V."/>
            <person name="Kosarev P."/>
            <person name="Brown G."/>
            <person name="Chen H.C."/>
            <person name="Ermolaeva O."/>
            <person name="Hlavina W."/>
            <person name="Kapustin Y."/>
            <person name="Kiryutin B."/>
            <person name="Kitts P."/>
            <person name="Maglott D."/>
            <person name="Pruitt K."/>
            <person name="Sapojnikov V."/>
            <person name="Souvorov A."/>
            <person name="Mackey A.J."/>
            <person name="Waterhouse R.M."/>
            <person name="Wyder S."/>
            <person name="Zdobnov E.M."/>
            <person name="Zdobnov E.M."/>
            <person name="Wyder S."/>
            <person name="Kriventseva E.V."/>
            <person name="Kadowaki T."/>
            <person name="Bork P."/>
            <person name="Aranda M."/>
            <person name="Bao R."/>
            <person name="Beermann A."/>
            <person name="Berns N."/>
            <person name="Bolognesi R."/>
            <person name="Bonneton F."/>
            <person name="Bopp D."/>
            <person name="Brown S.J."/>
            <person name="Bucher G."/>
            <person name="Butts T."/>
            <person name="Chaumot A."/>
            <person name="Denell R.E."/>
            <person name="Ferrier D.E."/>
            <person name="Friedrich M."/>
            <person name="Gordon C.M."/>
            <person name="Jindra M."/>
            <person name="Klingler M."/>
            <person name="Lan Q."/>
            <person name="Lattorff H.M."/>
            <person name="Laudet V."/>
            <person name="von Levetsow C."/>
            <person name="Liu Z."/>
            <person name="Lutz R."/>
            <person name="Lynch J.A."/>
            <person name="da Fonseca R.N."/>
            <person name="Posnien N."/>
            <person name="Reuter R."/>
            <person name="Roth S."/>
            <person name="Savard J."/>
            <person name="Schinko J.B."/>
            <person name="Schmitt C."/>
            <person name="Schoppmeier M."/>
            <person name="Schroder R."/>
            <person name="Shippy T.D."/>
            <person name="Simonnet F."/>
            <person name="Marques-Souza H."/>
            <person name="Tautz D."/>
            <person name="Tomoyasu Y."/>
            <person name="Trauner J."/>
            <person name="Van der Zee M."/>
            <person name="Vervoort M."/>
            <person name="Wittkopp N."/>
            <person name="Wimmer E.A."/>
            <person name="Yang X."/>
            <person name="Jones A.K."/>
            <person name="Sattelle D.B."/>
            <person name="Ebert P.R."/>
            <person name="Nelson D."/>
            <person name="Scott J.G."/>
            <person name="Beeman R.W."/>
            <person name="Muthukrishnan S."/>
            <person name="Kramer K.J."/>
            <person name="Arakane Y."/>
            <person name="Beeman R.W."/>
            <person name="Zhu Q."/>
            <person name="Hogenkamp D."/>
            <person name="Dixit R."/>
            <person name="Oppert B."/>
            <person name="Jiang H."/>
            <person name="Zou Z."/>
            <person name="Marshall J."/>
            <person name="Elpidina E."/>
            <person name="Vinokurov K."/>
            <person name="Oppert C."/>
            <person name="Zou Z."/>
            <person name="Evans J."/>
            <person name="Lu Z."/>
            <person name="Zhao P."/>
            <person name="Sumathipala N."/>
            <person name="Altincicek B."/>
            <person name="Vilcinskas A."/>
            <person name="Williams M."/>
            <person name="Hultmark D."/>
            <person name="Hetru C."/>
            <person name="Jiang H."/>
            <person name="Grimmelikhuijzen C.J."/>
            <person name="Hauser F."/>
            <person name="Cazzamali G."/>
            <person name="Williamson M."/>
            <person name="Park Y."/>
            <person name="Li B."/>
            <person name="Tanaka Y."/>
            <person name="Predel R."/>
            <person name="Neupert S."/>
            <person name="Schachtner J."/>
            <person name="Verleyen P."/>
            <person name="Raible F."/>
            <person name="Bork P."/>
            <person name="Friedrich M."/>
            <person name="Walden K.K."/>
            <person name="Robertson H.M."/>
            <person name="Angeli S."/>
            <person name="Foret S."/>
            <person name="Bucher G."/>
            <person name="Schuetz S."/>
            <person name="Maleszka R."/>
            <person name="Wimmer E.A."/>
            <person name="Beeman R.W."/>
            <person name="Lorenzen M."/>
            <person name="Tomoyasu Y."/>
            <person name="Miller S.C."/>
            <person name="Grossmann D."/>
            <person name="Bucher G."/>
        </authorList>
    </citation>
    <scope>NUCLEOTIDE SEQUENCE [LARGE SCALE GENOMIC DNA]</scope>
    <source>
        <strain evidence="5 6">Georgia GA2</strain>
    </source>
</reference>
<evidence type="ECO:0000313" key="6">
    <source>
        <dbReference type="Proteomes" id="UP000007266"/>
    </source>
</evidence>
<organism evidence="5 6">
    <name type="scientific">Tribolium castaneum</name>
    <name type="common">Red flour beetle</name>
    <dbReference type="NCBI Taxonomy" id="7070"/>
    <lineage>
        <taxon>Eukaryota</taxon>
        <taxon>Metazoa</taxon>
        <taxon>Ecdysozoa</taxon>
        <taxon>Arthropoda</taxon>
        <taxon>Hexapoda</taxon>
        <taxon>Insecta</taxon>
        <taxon>Pterygota</taxon>
        <taxon>Neoptera</taxon>
        <taxon>Endopterygota</taxon>
        <taxon>Coleoptera</taxon>
        <taxon>Polyphaga</taxon>
        <taxon>Cucujiformia</taxon>
        <taxon>Tenebrionidae</taxon>
        <taxon>Tenebrionidae incertae sedis</taxon>
        <taxon>Tribolium</taxon>
    </lineage>
</organism>
<dbReference type="OMA" id="RVISLWC"/>
<dbReference type="Pfam" id="PF08167">
    <property type="entry name" value="RIX1"/>
    <property type="match status" value="1"/>
</dbReference>
<dbReference type="KEGG" id="tca:103312495"/>
<feature type="domain" description="Pre-rRNA-processing protein RIX1 N-terminal" evidence="4">
    <location>
        <begin position="40"/>
        <end position="176"/>
    </location>
</feature>
<gene>
    <name evidence="5" type="primary">AUGUSTUS-3.0.2_03917</name>
    <name evidence="5" type="ORF">TcasGA2_TC003917</name>
</gene>
<evidence type="ECO:0000256" key="2">
    <source>
        <dbReference type="ARBA" id="ARBA00010511"/>
    </source>
</evidence>
<dbReference type="InParanoid" id="D6WHK4"/>
<keyword evidence="3" id="KW-0539">Nucleus</keyword>
<dbReference type="InterPro" id="IPR016024">
    <property type="entry name" value="ARM-type_fold"/>
</dbReference>
<evidence type="ECO:0000259" key="4">
    <source>
        <dbReference type="Pfam" id="PF08167"/>
    </source>
</evidence>
<sequence length="704" mass="79774">MKMPLDSDCIKEIVASATDSESGLLYLFANMQNPESEKSVIIAVNNLLANGKTRLKGLQLLKDLLLYCSHEVFVENALQWASYCMVQHVEDGSKEIKLNTLAKIIENSNDIETFNKKFATEYLSTTLKACLVTHNNDEKLSCLKCLAQCMKRFPTWFGNHKQKVEAFLIENLDNSCEELTKWAATAFVYFLETGGAGVNGINYINNFELQFRKICATIQFLYDTFLENVPEINNTLKIEAEIFKFKEFSDPNKIFEITGTRITNCLIFLQTLLAKQYSVEKRIVPKFVVDIICRGLSVHLCFSRVITDEEINKLISLRNIQLHLLKLLRIFTTGFQPSLLPFAYELKKSLASVAKRTDVCNCFTYDTIFKTELYKALHIWLMLSKNVNETYLEEIVVPMAIKDISPVRKNVLLNLDVSKKGKSANQKEVKDSVQNKKILANNESFHRGNDCINALEMLKCLLKGSCLSYNQTLLQEIVSTLVGIVSNLQINKVVLPYSDPKCQVKLYEVLIAIFSQENVHSLSSLHSFVIIFTNGARSSNHRISQMSREGLDLLEKISQPVCASLYVCEAKSSQQITYFDSLGSEMDVAIDKDDNVTSEVSQENQAEENGTEEKKIHIISDIVIPPQPEFAKANEEIVFVDEMEMEVVESNGVDENLAEVRSSVSSSCDIVMEENTKKFSIEVKDDNEDDLEDMFSSFQDVVQE</sequence>
<dbReference type="PANTHER" id="PTHR34105">
    <property type="entry name" value="PROLINE-, GLUTAMIC ACID- AND LEUCINE-RICH PROTEIN 1"/>
    <property type="match status" value="1"/>
</dbReference>
<dbReference type="SUPFAM" id="SSF48371">
    <property type="entry name" value="ARM repeat"/>
    <property type="match status" value="1"/>
</dbReference>
<dbReference type="GO" id="GO:0006364">
    <property type="term" value="P:rRNA processing"/>
    <property type="evidence" value="ECO:0000318"/>
    <property type="project" value="GO_Central"/>
</dbReference>
<evidence type="ECO:0000313" key="5">
    <source>
        <dbReference type="EMBL" id="EFA01004.2"/>
    </source>
</evidence>
<name>D6WHK4_TRICA</name>
<dbReference type="InterPro" id="IPR011989">
    <property type="entry name" value="ARM-like"/>
</dbReference>
<dbReference type="STRING" id="7070.D6WHK4"/>
<proteinExistence type="inferred from homology"/>
<dbReference type="Gene3D" id="1.25.10.10">
    <property type="entry name" value="Leucine-rich Repeat Variant"/>
    <property type="match status" value="1"/>
</dbReference>
<accession>D6WHK4</accession>
<dbReference type="PANTHER" id="PTHR34105:SF1">
    <property type="entry name" value="PROLINE-, GLUTAMIC ACID- AND LEUCINE-RICH PROTEIN 1"/>
    <property type="match status" value="1"/>
</dbReference>
<reference evidence="5 6" key="2">
    <citation type="journal article" date="2010" name="Nucleic Acids Res.">
        <title>BeetleBase in 2010: revisions to provide comprehensive genomic information for Tribolium castaneum.</title>
        <authorList>
            <person name="Kim H.S."/>
            <person name="Murphy T."/>
            <person name="Xia J."/>
            <person name="Caragea D."/>
            <person name="Park Y."/>
            <person name="Beeman R.W."/>
            <person name="Lorenzen M.D."/>
            <person name="Butcher S."/>
            <person name="Manak J.R."/>
            <person name="Brown S.J."/>
        </authorList>
    </citation>
    <scope>GENOME REANNOTATION</scope>
    <source>
        <strain evidence="5 6">Georgia GA2</strain>
    </source>
</reference>
<dbReference type="InterPro" id="IPR012583">
    <property type="entry name" value="RIX1_N"/>
</dbReference>
<dbReference type="AlphaFoldDB" id="D6WHK4"/>
<protein>
    <submittedName>
        <fullName evidence="5">Proline-, glutamic acid-and leucine-rich protein 1-like Protein</fullName>
    </submittedName>
</protein>